<evidence type="ECO:0000313" key="1">
    <source>
        <dbReference type="EMBL" id="SFT49774.1"/>
    </source>
</evidence>
<dbReference type="InterPro" id="IPR018988">
    <property type="entry name" value="DUF2000"/>
</dbReference>
<evidence type="ECO:0008006" key="3">
    <source>
        <dbReference type="Google" id="ProtNLM"/>
    </source>
</evidence>
<dbReference type="AlphaFoldDB" id="A0A1I6YHP2"/>
<organism evidence="1 2">
    <name type="scientific">Pseudovibrio denitrificans</name>
    <dbReference type="NCBI Taxonomy" id="258256"/>
    <lineage>
        <taxon>Bacteria</taxon>
        <taxon>Pseudomonadati</taxon>
        <taxon>Pseudomonadota</taxon>
        <taxon>Alphaproteobacteria</taxon>
        <taxon>Hyphomicrobiales</taxon>
        <taxon>Stappiaceae</taxon>
        <taxon>Pseudovibrio</taxon>
    </lineage>
</organism>
<name>A0A1I6YHP2_9HYPH</name>
<dbReference type="Pfam" id="PF09391">
    <property type="entry name" value="DUF2000"/>
    <property type="match status" value="1"/>
</dbReference>
<evidence type="ECO:0000313" key="2">
    <source>
        <dbReference type="Proteomes" id="UP000183371"/>
    </source>
</evidence>
<protein>
    <recommendedName>
        <fullName evidence="3">DUF2000 domain-containing protein</fullName>
    </recommendedName>
</protein>
<keyword evidence="2" id="KW-1185">Reference proteome</keyword>
<dbReference type="InterPro" id="IPR023476">
    <property type="entry name" value="Pep_tRNA_hydro_II_dom_sf"/>
</dbReference>
<reference evidence="2" key="1">
    <citation type="submission" date="2016-10" db="EMBL/GenBank/DDBJ databases">
        <authorList>
            <person name="Varghese N."/>
            <person name="Submissions S."/>
        </authorList>
    </citation>
    <scope>NUCLEOTIDE SEQUENCE [LARGE SCALE GENOMIC DNA]</scope>
    <source>
        <strain evidence="2">DSM 17465</strain>
    </source>
</reference>
<gene>
    <name evidence="1" type="ORF">SAMN05444141_101869</name>
</gene>
<accession>A0A1I6YHP2</accession>
<dbReference type="Proteomes" id="UP000183371">
    <property type="component" value="Unassembled WGS sequence"/>
</dbReference>
<dbReference type="SUPFAM" id="SSF102462">
    <property type="entry name" value="Peptidyl-tRNA hydrolase II"/>
    <property type="match status" value="1"/>
</dbReference>
<sequence>MFMNQIEKQPLRGEQDLRLAVVVDPDLPVGWLANTVGAISVGIGTENVGLGGVTLTDGDGASYKSSADRPVPILQANGDQMRVVLEKSAARLDEMTLVVFPAFARSIHTFADYEALVPTQALKSEKIDGIGLCGPSKLVRSLVGSLKLLR</sequence>
<dbReference type="EMBL" id="FPBD01000001">
    <property type="protein sequence ID" value="SFT49774.1"/>
    <property type="molecule type" value="Genomic_DNA"/>
</dbReference>
<proteinExistence type="predicted"/>
<dbReference type="Gene3D" id="3.40.1490.10">
    <property type="entry name" value="Bit1"/>
    <property type="match status" value="1"/>
</dbReference>